<evidence type="ECO:0000256" key="3">
    <source>
        <dbReference type="ARBA" id="ARBA00022989"/>
    </source>
</evidence>
<dbReference type="CDD" id="cd17323">
    <property type="entry name" value="MFS_Tpo1_MDR_like"/>
    <property type="match status" value="1"/>
</dbReference>
<dbReference type="InterPro" id="IPR011701">
    <property type="entry name" value="MFS"/>
</dbReference>
<evidence type="ECO:0000256" key="1">
    <source>
        <dbReference type="ARBA" id="ARBA00004141"/>
    </source>
</evidence>
<keyword evidence="3 5" id="KW-1133">Transmembrane helix</keyword>
<dbReference type="AlphaFoldDB" id="A0A1A0H7C5"/>
<evidence type="ECO:0000256" key="5">
    <source>
        <dbReference type="SAM" id="Phobius"/>
    </source>
</evidence>
<evidence type="ECO:0000256" key="2">
    <source>
        <dbReference type="ARBA" id="ARBA00022692"/>
    </source>
</evidence>
<feature type="transmembrane region" description="Helical" evidence="5">
    <location>
        <begin position="144"/>
        <end position="163"/>
    </location>
</feature>
<name>A0A1A0H7C5_9ASCO</name>
<organism evidence="7 8">
    <name type="scientific">Metschnikowia bicuspidata var. bicuspidata NRRL YB-4993</name>
    <dbReference type="NCBI Taxonomy" id="869754"/>
    <lineage>
        <taxon>Eukaryota</taxon>
        <taxon>Fungi</taxon>
        <taxon>Dikarya</taxon>
        <taxon>Ascomycota</taxon>
        <taxon>Saccharomycotina</taxon>
        <taxon>Pichiomycetes</taxon>
        <taxon>Metschnikowiaceae</taxon>
        <taxon>Metschnikowia</taxon>
    </lineage>
</organism>
<feature type="transmembrane region" description="Helical" evidence="5">
    <location>
        <begin position="482"/>
        <end position="505"/>
    </location>
</feature>
<proteinExistence type="predicted"/>
<feature type="transmembrane region" description="Helical" evidence="5">
    <location>
        <begin position="201"/>
        <end position="223"/>
    </location>
</feature>
<feature type="transmembrane region" description="Helical" evidence="5">
    <location>
        <begin position="419"/>
        <end position="440"/>
    </location>
</feature>
<dbReference type="OrthoDB" id="3357846at2759"/>
<keyword evidence="4 5" id="KW-0472">Membrane</keyword>
<comment type="subcellular location">
    <subcellularLocation>
        <location evidence="1">Membrane</location>
        <topology evidence="1">Multi-pass membrane protein</topology>
    </subcellularLocation>
</comment>
<dbReference type="NCBIfam" id="TIGR00880">
    <property type="entry name" value="2_A_01_02"/>
    <property type="match status" value="1"/>
</dbReference>
<gene>
    <name evidence="7" type="ORF">METBIDRAFT_44824</name>
</gene>
<dbReference type="InterPro" id="IPR001958">
    <property type="entry name" value="Tet-R_TetA/multi-R_MdtG-like"/>
</dbReference>
<dbReference type="SUPFAM" id="SSF103473">
    <property type="entry name" value="MFS general substrate transporter"/>
    <property type="match status" value="1"/>
</dbReference>
<evidence type="ECO:0000313" key="7">
    <source>
        <dbReference type="EMBL" id="OBA19880.1"/>
    </source>
</evidence>
<dbReference type="RefSeq" id="XP_018710405.1">
    <property type="nucleotide sequence ID" value="XM_018857842.1"/>
</dbReference>
<feature type="transmembrane region" description="Helical" evidence="5">
    <location>
        <begin position="264"/>
        <end position="285"/>
    </location>
</feature>
<dbReference type="GeneID" id="30030818"/>
<dbReference type="GO" id="GO:0042910">
    <property type="term" value="F:xenobiotic transmembrane transporter activity"/>
    <property type="evidence" value="ECO:0007669"/>
    <property type="project" value="InterPro"/>
</dbReference>
<feature type="domain" description="Major facilitator superfamily (MFS) profile" evidence="6">
    <location>
        <begin position="106"/>
        <end position="546"/>
    </location>
</feature>
<reference evidence="7 8" key="1">
    <citation type="submission" date="2016-05" db="EMBL/GenBank/DDBJ databases">
        <title>Comparative genomics of biotechnologically important yeasts.</title>
        <authorList>
            <consortium name="DOE Joint Genome Institute"/>
            <person name="Riley R."/>
            <person name="Haridas S."/>
            <person name="Wolfe K.H."/>
            <person name="Lopes M.R."/>
            <person name="Hittinger C.T."/>
            <person name="Goker M."/>
            <person name="Salamov A."/>
            <person name="Wisecaver J."/>
            <person name="Long T.M."/>
            <person name="Aerts A.L."/>
            <person name="Barry K."/>
            <person name="Choi C."/>
            <person name="Clum A."/>
            <person name="Coughlan A.Y."/>
            <person name="Deshpande S."/>
            <person name="Douglass A.P."/>
            <person name="Hanson S.J."/>
            <person name="Klenk H.-P."/>
            <person name="LaButti K."/>
            <person name="Lapidus A."/>
            <person name="Lindquist E."/>
            <person name="Lipzen A."/>
            <person name="Meier-kolthoff J.P."/>
            <person name="Ohm R.A."/>
            <person name="Otillar R.P."/>
            <person name="Pangilinan J."/>
            <person name="Peng Y."/>
            <person name="Rokas A."/>
            <person name="Rosa C.A."/>
            <person name="Scheuner C."/>
            <person name="Sibirny A.A."/>
            <person name="Slot J.C."/>
            <person name="Stielow J.B."/>
            <person name="Sun H."/>
            <person name="Kurtzman C.P."/>
            <person name="Blackwell M."/>
            <person name="Grigoriev I.V."/>
            <person name="Jeffries T.W."/>
        </authorList>
    </citation>
    <scope>NUCLEOTIDE SEQUENCE [LARGE SCALE GENOMIC DNA]</scope>
    <source>
        <strain evidence="7 8">NRRL YB-4993</strain>
    </source>
</reference>
<feature type="transmembrane region" description="Helical" evidence="5">
    <location>
        <begin position="517"/>
        <end position="540"/>
    </location>
</feature>
<dbReference type="Pfam" id="PF07690">
    <property type="entry name" value="MFS_1"/>
    <property type="match status" value="1"/>
</dbReference>
<feature type="transmembrane region" description="Helical" evidence="5">
    <location>
        <begin position="235"/>
        <end position="258"/>
    </location>
</feature>
<dbReference type="PANTHER" id="PTHR23502">
    <property type="entry name" value="MAJOR FACILITATOR SUPERFAMILY"/>
    <property type="match status" value="1"/>
</dbReference>
<dbReference type="Proteomes" id="UP000092555">
    <property type="component" value="Unassembled WGS sequence"/>
</dbReference>
<feature type="transmembrane region" description="Helical" evidence="5">
    <location>
        <begin position="446"/>
        <end position="470"/>
    </location>
</feature>
<dbReference type="PROSITE" id="PS50850">
    <property type="entry name" value="MFS"/>
    <property type="match status" value="1"/>
</dbReference>
<evidence type="ECO:0000259" key="6">
    <source>
        <dbReference type="PROSITE" id="PS50850"/>
    </source>
</evidence>
<feature type="transmembrane region" description="Helical" evidence="5">
    <location>
        <begin position="342"/>
        <end position="361"/>
    </location>
</feature>
<feature type="transmembrane region" description="Helical" evidence="5">
    <location>
        <begin position="175"/>
        <end position="195"/>
    </location>
</feature>
<dbReference type="PANTHER" id="PTHR23502:SF23">
    <property type="entry name" value="FLUCONAZOLE RESISTANCE PROTEIN 1"/>
    <property type="match status" value="1"/>
</dbReference>
<dbReference type="InterPro" id="IPR036259">
    <property type="entry name" value="MFS_trans_sf"/>
</dbReference>
<dbReference type="GO" id="GO:0015244">
    <property type="term" value="F:fluconazole transmembrane transporter activity"/>
    <property type="evidence" value="ECO:0007669"/>
    <property type="project" value="TreeGrafter"/>
</dbReference>
<comment type="caution">
    <text evidence="7">The sequence shown here is derived from an EMBL/GenBank/DDBJ whole genome shotgun (WGS) entry which is preliminary data.</text>
</comment>
<accession>A0A1A0H7C5</accession>
<keyword evidence="2 5" id="KW-0812">Transmembrane</keyword>
<protein>
    <submittedName>
        <fullName evidence="7">Multidrug resistance protein 2</fullName>
    </submittedName>
</protein>
<dbReference type="GO" id="GO:0005886">
    <property type="term" value="C:plasma membrane"/>
    <property type="evidence" value="ECO:0007669"/>
    <property type="project" value="TreeGrafter"/>
</dbReference>
<dbReference type="STRING" id="869754.A0A1A0H7C5"/>
<feature type="transmembrane region" description="Helical" evidence="5">
    <location>
        <begin position="102"/>
        <end position="124"/>
    </location>
</feature>
<dbReference type="EMBL" id="LXTC01000005">
    <property type="protein sequence ID" value="OBA19880.1"/>
    <property type="molecule type" value="Genomic_DNA"/>
</dbReference>
<sequence length="554" mass="62150">MLHQIVRDSFWGSVIYLLSNRRLFKYREEDFSFAKLESFKHKVNVEGQELPEPGLDRNFLGDVLHFPDLTSNSEEKTLTEDGPILISWDGDNDPDNPRNWPFYYKVIFVLKIISMTAMIYMSAALYTPSITTVMQEMQISRPKAVLPLTVFAIGYGIGPLVFSPLSENARFGRNTIYIVTLFIFFILQIPTALATDITSLAILRFLAGFFASPVLATGGASIGDVILSEYMPMALSFWTAGTFCAPSLGPLIGAALTVRGGYHWPFWFICIYSGIFFLVLSFFLPESSGKAILYRKAKRLRAITGNKNITSIGHIQNKELNLKDVVMEALWRPFQITFQEPVVMFLNIYMGVIYAIMYLWYMAFPIVFIQMYQFSTVAEGASALSLTVGLLVSVSFHLPIVYQRTTRKLIVGKTIHPEVYLPMCIFGSCLLPTGLIIFAWTSTLSVHWIAPMIGAGTYMCGSYIVFQTLFNYMGMSFPRHLASVYAANGLLRSMMGGCFALFGTAMFNNLSTPKYPVAWGTMILALILIALILVPVMFYLHGPQLRAKSKYADA</sequence>
<evidence type="ECO:0000256" key="4">
    <source>
        <dbReference type="ARBA" id="ARBA00023136"/>
    </source>
</evidence>
<dbReference type="Gene3D" id="1.20.1250.20">
    <property type="entry name" value="MFS general substrate transporter like domains"/>
    <property type="match status" value="1"/>
</dbReference>
<dbReference type="GO" id="GO:1990961">
    <property type="term" value="P:xenobiotic detoxification by transmembrane export across the plasma membrane"/>
    <property type="evidence" value="ECO:0007669"/>
    <property type="project" value="TreeGrafter"/>
</dbReference>
<dbReference type="InterPro" id="IPR020846">
    <property type="entry name" value="MFS_dom"/>
</dbReference>
<evidence type="ECO:0000313" key="8">
    <source>
        <dbReference type="Proteomes" id="UP000092555"/>
    </source>
</evidence>
<keyword evidence="8" id="KW-1185">Reference proteome</keyword>
<feature type="transmembrane region" description="Helical" evidence="5">
    <location>
        <begin position="381"/>
        <end position="398"/>
    </location>
</feature>